<dbReference type="InterPro" id="IPR000073">
    <property type="entry name" value="AB_hydrolase_1"/>
</dbReference>
<accession>A0A7Y9IEC6</accession>
<dbReference type="AlphaFoldDB" id="A0A7Y9IEC6"/>
<gene>
    <name evidence="2" type="ORF">BKA15_006516</name>
</gene>
<dbReference type="InterPro" id="IPR029058">
    <property type="entry name" value="AB_hydrolase_fold"/>
</dbReference>
<dbReference type="PANTHER" id="PTHR43689">
    <property type="entry name" value="HYDROLASE"/>
    <property type="match status" value="1"/>
</dbReference>
<evidence type="ECO:0000313" key="3">
    <source>
        <dbReference type="Proteomes" id="UP000569914"/>
    </source>
</evidence>
<dbReference type="RefSeq" id="WP_179757733.1">
    <property type="nucleotide sequence ID" value="NZ_JACCBU010000001.1"/>
</dbReference>
<keyword evidence="3" id="KW-1185">Reference proteome</keyword>
<feature type="domain" description="AB hydrolase-1" evidence="1">
    <location>
        <begin position="24"/>
        <end position="257"/>
    </location>
</feature>
<evidence type="ECO:0000259" key="1">
    <source>
        <dbReference type="Pfam" id="PF00561"/>
    </source>
</evidence>
<name>A0A7Y9IEC6_9ACTN</name>
<organism evidence="2 3">
    <name type="scientific">Microlunatus parietis</name>
    <dbReference type="NCBI Taxonomy" id="682979"/>
    <lineage>
        <taxon>Bacteria</taxon>
        <taxon>Bacillati</taxon>
        <taxon>Actinomycetota</taxon>
        <taxon>Actinomycetes</taxon>
        <taxon>Propionibacteriales</taxon>
        <taxon>Propionibacteriaceae</taxon>
        <taxon>Microlunatus</taxon>
    </lineage>
</organism>
<dbReference type="SUPFAM" id="SSF53474">
    <property type="entry name" value="alpha/beta-Hydrolases"/>
    <property type="match status" value="1"/>
</dbReference>
<dbReference type="EMBL" id="JACCBU010000001">
    <property type="protein sequence ID" value="NYE75187.1"/>
    <property type="molecule type" value="Genomic_DNA"/>
</dbReference>
<dbReference type="PANTHER" id="PTHR43689:SF8">
    <property type="entry name" value="ALPHA_BETA-HYDROLASES SUPERFAMILY PROTEIN"/>
    <property type="match status" value="1"/>
</dbReference>
<dbReference type="Pfam" id="PF00561">
    <property type="entry name" value="Abhydrolase_1"/>
    <property type="match status" value="1"/>
</dbReference>
<dbReference type="Gene3D" id="3.40.50.1820">
    <property type="entry name" value="alpha/beta hydrolase"/>
    <property type="match status" value="1"/>
</dbReference>
<dbReference type="Proteomes" id="UP000569914">
    <property type="component" value="Unassembled WGS sequence"/>
</dbReference>
<sequence length="286" mass="30971">MPFLELPSGAVRYDIYGPEVSAAPPVVLVHGLLNDAVIWTEVAERLAGQGIRSYAPDWPLGSHTVPRDRDADQSPRGIARLIVEFLAGLELSNVTLVGNDTGGALCQFVIDEDPSRVARLVLGNCDAFDVFPPEAFARLFAAMRSERQVALLAKLMRLRPLRQSGLGFGPLAHNLPADLTARWIRPLNENPGSVADLARFARAVDPAELLELSTRLHRFTGPVTLAWGTDDQAFTEELGRRLQQAFSDATFVPIPGARTLTPLDAPEALAEQIAAIAARPASTDQK</sequence>
<proteinExistence type="predicted"/>
<evidence type="ECO:0000313" key="2">
    <source>
        <dbReference type="EMBL" id="NYE75187.1"/>
    </source>
</evidence>
<comment type="caution">
    <text evidence="2">The sequence shown here is derived from an EMBL/GenBank/DDBJ whole genome shotgun (WGS) entry which is preliminary data.</text>
</comment>
<protein>
    <submittedName>
        <fullName evidence="2">Pimeloyl-ACP methyl ester carboxylesterase</fullName>
    </submittedName>
</protein>
<dbReference type="GO" id="GO:0003824">
    <property type="term" value="F:catalytic activity"/>
    <property type="evidence" value="ECO:0007669"/>
    <property type="project" value="UniProtKB-ARBA"/>
</dbReference>
<reference evidence="2 3" key="1">
    <citation type="submission" date="2020-07" db="EMBL/GenBank/DDBJ databases">
        <title>Sequencing the genomes of 1000 actinobacteria strains.</title>
        <authorList>
            <person name="Klenk H.-P."/>
        </authorList>
    </citation>
    <scope>NUCLEOTIDE SEQUENCE [LARGE SCALE GENOMIC DNA]</scope>
    <source>
        <strain evidence="2 3">DSM 22083</strain>
    </source>
</reference>